<gene>
    <name evidence="2" type="ORF">P154DRAFT_225823</name>
</gene>
<proteinExistence type="predicted"/>
<evidence type="ECO:0000313" key="3">
    <source>
        <dbReference type="Proteomes" id="UP000799779"/>
    </source>
</evidence>
<evidence type="ECO:0008006" key="4">
    <source>
        <dbReference type="Google" id="ProtNLM"/>
    </source>
</evidence>
<dbReference type="AlphaFoldDB" id="A0A6A5WCQ0"/>
<protein>
    <recommendedName>
        <fullName evidence="4">Copper transporter</fullName>
    </recommendedName>
</protein>
<keyword evidence="1" id="KW-1133">Transmembrane helix</keyword>
<keyword evidence="3" id="KW-1185">Reference proteome</keyword>
<keyword evidence="1" id="KW-0472">Membrane</keyword>
<evidence type="ECO:0000256" key="1">
    <source>
        <dbReference type="SAM" id="Phobius"/>
    </source>
</evidence>
<feature type="transmembrane region" description="Helical" evidence="1">
    <location>
        <begin position="25"/>
        <end position="45"/>
    </location>
</feature>
<name>A0A6A5WCQ0_9PLEO</name>
<accession>A0A6A5WCQ0</accession>
<keyword evidence="1" id="KW-0812">Transmembrane</keyword>
<sequence>MNGNHSLGTFELSRMFVVIDPKKTMMFAMVTWLLLSKIGLSLWGVRLNHA</sequence>
<organism evidence="2 3">
    <name type="scientific">Amniculicola lignicola CBS 123094</name>
    <dbReference type="NCBI Taxonomy" id="1392246"/>
    <lineage>
        <taxon>Eukaryota</taxon>
        <taxon>Fungi</taxon>
        <taxon>Dikarya</taxon>
        <taxon>Ascomycota</taxon>
        <taxon>Pezizomycotina</taxon>
        <taxon>Dothideomycetes</taxon>
        <taxon>Pleosporomycetidae</taxon>
        <taxon>Pleosporales</taxon>
        <taxon>Amniculicolaceae</taxon>
        <taxon>Amniculicola</taxon>
    </lineage>
</organism>
<reference evidence="2" key="1">
    <citation type="journal article" date="2020" name="Stud. Mycol.">
        <title>101 Dothideomycetes genomes: a test case for predicting lifestyles and emergence of pathogens.</title>
        <authorList>
            <person name="Haridas S."/>
            <person name="Albert R."/>
            <person name="Binder M."/>
            <person name="Bloem J."/>
            <person name="Labutti K."/>
            <person name="Salamov A."/>
            <person name="Andreopoulos B."/>
            <person name="Baker S."/>
            <person name="Barry K."/>
            <person name="Bills G."/>
            <person name="Bluhm B."/>
            <person name="Cannon C."/>
            <person name="Castanera R."/>
            <person name="Culley D."/>
            <person name="Daum C."/>
            <person name="Ezra D."/>
            <person name="Gonzalez J."/>
            <person name="Henrissat B."/>
            <person name="Kuo A."/>
            <person name="Liang C."/>
            <person name="Lipzen A."/>
            <person name="Lutzoni F."/>
            <person name="Magnuson J."/>
            <person name="Mondo S."/>
            <person name="Nolan M."/>
            <person name="Ohm R."/>
            <person name="Pangilinan J."/>
            <person name="Park H.-J."/>
            <person name="Ramirez L."/>
            <person name="Alfaro M."/>
            <person name="Sun H."/>
            <person name="Tritt A."/>
            <person name="Yoshinaga Y."/>
            <person name="Zwiers L.-H."/>
            <person name="Turgeon B."/>
            <person name="Goodwin S."/>
            <person name="Spatafora J."/>
            <person name="Crous P."/>
            <person name="Grigoriev I."/>
        </authorList>
    </citation>
    <scope>NUCLEOTIDE SEQUENCE</scope>
    <source>
        <strain evidence="2">CBS 123094</strain>
    </source>
</reference>
<dbReference type="EMBL" id="ML977595">
    <property type="protein sequence ID" value="KAF1999442.1"/>
    <property type="molecule type" value="Genomic_DNA"/>
</dbReference>
<evidence type="ECO:0000313" key="2">
    <source>
        <dbReference type="EMBL" id="KAF1999442.1"/>
    </source>
</evidence>
<dbReference type="Proteomes" id="UP000799779">
    <property type="component" value="Unassembled WGS sequence"/>
</dbReference>